<evidence type="ECO:0000259" key="10">
    <source>
        <dbReference type="PROSITE" id="PS51779"/>
    </source>
</evidence>
<evidence type="ECO:0000256" key="2">
    <source>
        <dbReference type="ARBA" id="ARBA00022475"/>
    </source>
</evidence>
<dbReference type="HAMAP" id="MF_00911">
    <property type="entry name" value="FtsQ_subfam"/>
    <property type="match status" value="1"/>
</dbReference>
<evidence type="ECO:0000256" key="3">
    <source>
        <dbReference type="ARBA" id="ARBA00022519"/>
    </source>
</evidence>
<dbReference type="Pfam" id="PF03799">
    <property type="entry name" value="FtsQ_DivIB_C"/>
    <property type="match status" value="1"/>
</dbReference>
<evidence type="ECO:0000256" key="7">
    <source>
        <dbReference type="ARBA" id="ARBA00023136"/>
    </source>
</evidence>
<comment type="subcellular location">
    <subcellularLocation>
        <location evidence="9">Cell inner membrane</location>
        <topology evidence="9">Single-pass type II membrane protein</topology>
    </subcellularLocation>
    <subcellularLocation>
        <location evidence="1">Membrane</location>
    </subcellularLocation>
    <text evidence="9">Localizes to the division septum.</text>
</comment>
<evidence type="ECO:0000256" key="9">
    <source>
        <dbReference type="HAMAP-Rule" id="MF_00911"/>
    </source>
</evidence>
<name>A0ABP8HQ58_9BURK</name>
<dbReference type="EMBL" id="BAABFO010000034">
    <property type="protein sequence ID" value="GAA4342556.1"/>
    <property type="molecule type" value="Genomic_DNA"/>
</dbReference>
<proteinExistence type="inferred from homology"/>
<dbReference type="InterPro" id="IPR005548">
    <property type="entry name" value="Cell_div_FtsQ/DivIB_C"/>
</dbReference>
<comment type="function">
    <text evidence="9">Essential cell division protein. May link together the upstream cell division proteins, which are predominantly cytoplasmic, with the downstream cell division proteins, which are predominantly periplasmic. May control correct divisome assembly.</text>
</comment>
<dbReference type="InterPro" id="IPR045335">
    <property type="entry name" value="FtsQ_C_sf"/>
</dbReference>
<dbReference type="Pfam" id="PF08478">
    <property type="entry name" value="POTRA_1"/>
    <property type="match status" value="1"/>
</dbReference>
<keyword evidence="4 9" id="KW-0132">Cell division</keyword>
<protein>
    <recommendedName>
        <fullName evidence="9">Cell division protein FtsQ</fullName>
    </recommendedName>
</protein>
<evidence type="ECO:0000313" key="11">
    <source>
        <dbReference type="EMBL" id="GAA4342556.1"/>
    </source>
</evidence>
<keyword evidence="12" id="KW-1185">Reference proteome</keyword>
<evidence type="ECO:0000313" key="12">
    <source>
        <dbReference type="Proteomes" id="UP001501671"/>
    </source>
</evidence>
<dbReference type="InterPro" id="IPR013685">
    <property type="entry name" value="POTRA_FtsQ_type"/>
</dbReference>
<evidence type="ECO:0000256" key="8">
    <source>
        <dbReference type="ARBA" id="ARBA00023306"/>
    </source>
</evidence>
<dbReference type="PROSITE" id="PS51779">
    <property type="entry name" value="POTRA"/>
    <property type="match status" value="1"/>
</dbReference>
<keyword evidence="6 9" id="KW-1133">Transmembrane helix</keyword>
<keyword evidence="3 9" id="KW-0997">Cell inner membrane</keyword>
<feature type="transmembrane region" description="Helical" evidence="9">
    <location>
        <begin position="12"/>
        <end position="32"/>
    </location>
</feature>
<reference evidence="12" key="1">
    <citation type="journal article" date="2019" name="Int. J. Syst. Evol. Microbiol.">
        <title>The Global Catalogue of Microorganisms (GCM) 10K type strain sequencing project: providing services to taxonomists for standard genome sequencing and annotation.</title>
        <authorList>
            <consortium name="The Broad Institute Genomics Platform"/>
            <consortium name="The Broad Institute Genome Sequencing Center for Infectious Disease"/>
            <person name="Wu L."/>
            <person name="Ma J."/>
        </authorList>
    </citation>
    <scope>NUCLEOTIDE SEQUENCE [LARGE SCALE GENOMIC DNA]</scope>
    <source>
        <strain evidence="12">JCM 17666</strain>
    </source>
</reference>
<evidence type="ECO:0000256" key="6">
    <source>
        <dbReference type="ARBA" id="ARBA00022989"/>
    </source>
</evidence>
<comment type="subunit">
    <text evidence="9">Part of a complex composed of FtsB, FtsL and FtsQ.</text>
</comment>
<dbReference type="GO" id="GO:0051301">
    <property type="term" value="P:cell division"/>
    <property type="evidence" value="ECO:0007669"/>
    <property type="project" value="UniProtKB-KW"/>
</dbReference>
<keyword evidence="2 9" id="KW-1003">Cell membrane</keyword>
<keyword evidence="5 9" id="KW-0812">Transmembrane</keyword>
<dbReference type="InterPro" id="IPR034746">
    <property type="entry name" value="POTRA"/>
</dbReference>
<evidence type="ECO:0000256" key="5">
    <source>
        <dbReference type="ARBA" id="ARBA00022692"/>
    </source>
</evidence>
<sequence>MWNDSRTLNLLANALYLAAAVALGCAALIWLAQRPVFDLHGIWIEADEGTLQHVTPATVRAAIAGRLQGNFFTADLEQVRQVFETVPWVRHASVRRQWPNSLVVTMQEHRVLGLWNENRLLNTYGESFTANLGEAEEDGSMPVFGGPEGSEKMVAQRYADMLRWFAPLHLKPERVLLTPRYAWQVALSSGLTVDLGRDPATVSTVDTVSLEARVQRFVQALPVIDSRIGRAQHADLRYPNGFAIVTAQPDKQVKKPSTMTLPQRKP</sequence>
<dbReference type="RefSeq" id="WP_345252156.1">
    <property type="nucleotide sequence ID" value="NZ_BAABFO010000034.1"/>
</dbReference>
<dbReference type="Gene3D" id="3.10.20.310">
    <property type="entry name" value="membrane protein fhac"/>
    <property type="match status" value="1"/>
</dbReference>
<dbReference type="Proteomes" id="UP001501671">
    <property type="component" value="Unassembled WGS sequence"/>
</dbReference>
<dbReference type="PROSITE" id="PS51257">
    <property type="entry name" value="PROKAR_LIPOPROTEIN"/>
    <property type="match status" value="1"/>
</dbReference>
<evidence type="ECO:0000256" key="1">
    <source>
        <dbReference type="ARBA" id="ARBA00004370"/>
    </source>
</evidence>
<comment type="similarity">
    <text evidence="9">Belongs to the FtsQ/DivIB family. FtsQ subfamily.</text>
</comment>
<dbReference type="PANTHER" id="PTHR35851:SF1">
    <property type="entry name" value="CELL DIVISION PROTEIN FTSQ"/>
    <property type="match status" value="1"/>
</dbReference>
<keyword evidence="8 9" id="KW-0131">Cell cycle</keyword>
<dbReference type="PANTHER" id="PTHR35851">
    <property type="entry name" value="CELL DIVISION PROTEIN FTSQ"/>
    <property type="match status" value="1"/>
</dbReference>
<comment type="caution">
    <text evidence="11">The sequence shown here is derived from an EMBL/GenBank/DDBJ whole genome shotgun (WGS) entry which is preliminary data.</text>
</comment>
<dbReference type="InterPro" id="IPR026579">
    <property type="entry name" value="FtsQ"/>
</dbReference>
<feature type="domain" description="POTRA" evidence="10">
    <location>
        <begin position="37"/>
        <end position="109"/>
    </location>
</feature>
<organism evidence="11 12">
    <name type="scientific">Pigmentiphaga soli</name>
    <dbReference type="NCBI Taxonomy" id="1007095"/>
    <lineage>
        <taxon>Bacteria</taxon>
        <taxon>Pseudomonadati</taxon>
        <taxon>Pseudomonadota</taxon>
        <taxon>Betaproteobacteria</taxon>
        <taxon>Burkholderiales</taxon>
        <taxon>Alcaligenaceae</taxon>
        <taxon>Pigmentiphaga</taxon>
    </lineage>
</organism>
<evidence type="ECO:0000256" key="4">
    <source>
        <dbReference type="ARBA" id="ARBA00022618"/>
    </source>
</evidence>
<gene>
    <name evidence="9" type="primary">ftsQ</name>
    <name evidence="11" type="ORF">GCM10023144_44680</name>
</gene>
<dbReference type="Gene3D" id="3.40.50.11690">
    <property type="entry name" value="Cell division protein FtsQ/DivIB"/>
    <property type="match status" value="1"/>
</dbReference>
<keyword evidence="7 9" id="KW-0472">Membrane</keyword>
<accession>A0ABP8HQ58</accession>